<dbReference type="AlphaFoldDB" id="A0A9X1HRD0"/>
<name>A0A9X1HRD0_9BACT</name>
<evidence type="ECO:0000313" key="5">
    <source>
        <dbReference type="Proteomes" id="UP001139409"/>
    </source>
</evidence>
<protein>
    <submittedName>
        <fullName evidence="3">Uncharacterized protein</fullName>
    </submittedName>
</protein>
<sequence length="219" mass="25684">MKKNRINWTNHLIELFIVIIGITIAFWLNNVSVREKERVQEIVYLKDILHDLKIDSARLSRNVRINELKQEKLSAGLELISARAPVDSILFKVIEIGSYDFFTPDNLTLISMMQSGDLKLIQSEEIKRELLRLLKIYENIDFMQKNFLQALDDNYFPMLLRQVDMSNLEVADPDFFYGIEIRNYTIFALNETDQHINSYNHAQRQIGNLMTLIKSEISN</sequence>
<keyword evidence="5" id="KW-1185">Reference proteome</keyword>
<feature type="transmembrane region" description="Helical" evidence="1">
    <location>
        <begin position="12"/>
        <end position="28"/>
    </location>
</feature>
<dbReference type="EMBL" id="JAIXNE010000002">
    <property type="protein sequence ID" value="MCA6075094.1"/>
    <property type="molecule type" value="Genomic_DNA"/>
</dbReference>
<keyword evidence="1" id="KW-0812">Transmembrane</keyword>
<evidence type="ECO:0000256" key="1">
    <source>
        <dbReference type="SAM" id="Phobius"/>
    </source>
</evidence>
<proteinExistence type="predicted"/>
<gene>
    <name evidence="2" type="ORF">LDX50_09445</name>
    <name evidence="3" type="ORF">LDX50_15415</name>
    <name evidence="4" type="ORF">LDX50_21135</name>
</gene>
<dbReference type="EMBL" id="JAIXNE010000003">
    <property type="protein sequence ID" value="MCA6076271.1"/>
    <property type="molecule type" value="Genomic_DNA"/>
</dbReference>
<evidence type="ECO:0000313" key="4">
    <source>
        <dbReference type="EMBL" id="MCA6077399.1"/>
    </source>
</evidence>
<keyword evidence="1" id="KW-1133">Transmembrane helix</keyword>
<organism evidence="3 5">
    <name type="scientific">Fulvivirga sedimenti</name>
    <dbReference type="NCBI Taxonomy" id="2879465"/>
    <lineage>
        <taxon>Bacteria</taxon>
        <taxon>Pseudomonadati</taxon>
        <taxon>Bacteroidota</taxon>
        <taxon>Cytophagia</taxon>
        <taxon>Cytophagales</taxon>
        <taxon>Fulvivirgaceae</taxon>
        <taxon>Fulvivirga</taxon>
    </lineage>
</organism>
<dbReference type="Proteomes" id="UP001139409">
    <property type="component" value="Unassembled WGS sequence"/>
</dbReference>
<dbReference type="EMBL" id="JAIXNE010000004">
    <property type="protein sequence ID" value="MCA6077399.1"/>
    <property type="molecule type" value="Genomic_DNA"/>
</dbReference>
<dbReference type="InterPro" id="IPR045749">
    <property type="entry name" value="DUF6090"/>
</dbReference>
<dbReference type="RefSeq" id="WP_225698200.1">
    <property type="nucleotide sequence ID" value="NZ_JAIXNE010000002.1"/>
</dbReference>
<dbReference type="Pfam" id="PF19578">
    <property type="entry name" value="DUF6090"/>
    <property type="match status" value="1"/>
</dbReference>
<evidence type="ECO:0000313" key="3">
    <source>
        <dbReference type="EMBL" id="MCA6076271.1"/>
    </source>
</evidence>
<keyword evidence="1" id="KW-0472">Membrane</keyword>
<reference evidence="3" key="1">
    <citation type="submission" date="2021-09" db="EMBL/GenBank/DDBJ databases">
        <title>Fulvivirga sp. isolated from coastal sediment.</title>
        <authorList>
            <person name="Yu H."/>
        </authorList>
    </citation>
    <scope>NUCLEOTIDE SEQUENCE</scope>
    <source>
        <strain evidence="3">1062</strain>
    </source>
</reference>
<comment type="caution">
    <text evidence="3">The sequence shown here is derived from an EMBL/GenBank/DDBJ whole genome shotgun (WGS) entry which is preliminary data.</text>
</comment>
<accession>A0A9X1HRD0</accession>
<evidence type="ECO:0000313" key="2">
    <source>
        <dbReference type="EMBL" id="MCA6075094.1"/>
    </source>
</evidence>